<proteinExistence type="predicted"/>
<name>A0A259TUQ1_9BACT</name>
<dbReference type="EMBL" id="MQWB01000011">
    <property type="protein sequence ID" value="OZC01357.1"/>
    <property type="molecule type" value="Genomic_DNA"/>
</dbReference>
<accession>A0A259TUQ1</accession>
<dbReference type="AlphaFoldDB" id="A0A259TUQ1"/>
<reference evidence="2 3" key="1">
    <citation type="submission" date="2016-11" db="EMBL/GenBank/DDBJ databases">
        <title>Study of marine rhodopsin-containing bacteria.</title>
        <authorList>
            <person name="Yoshizawa S."/>
            <person name="Kumagai Y."/>
            <person name="Kogure K."/>
        </authorList>
    </citation>
    <scope>NUCLEOTIDE SEQUENCE [LARGE SCALE GENOMIC DNA]</scope>
    <source>
        <strain evidence="2 3">SG-29</strain>
    </source>
</reference>
<evidence type="ECO:0000313" key="3">
    <source>
        <dbReference type="Proteomes" id="UP000216446"/>
    </source>
</evidence>
<organism evidence="2 3">
    <name type="scientific">Rubricoccus marinus</name>
    <dbReference type="NCBI Taxonomy" id="716817"/>
    <lineage>
        <taxon>Bacteria</taxon>
        <taxon>Pseudomonadati</taxon>
        <taxon>Rhodothermota</taxon>
        <taxon>Rhodothermia</taxon>
        <taxon>Rhodothermales</taxon>
        <taxon>Rubricoccaceae</taxon>
        <taxon>Rubricoccus</taxon>
    </lineage>
</organism>
<dbReference type="RefSeq" id="WP_094551895.1">
    <property type="nucleotide sequence ID" value="NZ_MQWB01000011.1"/>
</dbReference>
<sequence length="543" mass="57200">MLTTARPIIESVSASFLDPVSLADQQAQGVVSLIVVRYDGTGNGPTESGPGASAESHSTLGPTYDTFVAASGQLLAVARTTTDYRFPVMPATALGRFIEHRDAGRPAFLSVYELDEGDCARFLETVFYSECLKLHVDGAESAALVVHQIARSGCGNGILEVNDFSDPLAPRIRLLDLDGLAVSIGTVPPPEERDAGEDPAIETGTVDPGGLTAVLAGHLDGVQGRVLLYDRAKNKAAMPARTDRAFDLDGIIEQANRLAEARRGASGDAAAIAMQRTAAELRAAAPDEHTERVESYLRDHAERPRLVEPNHPHATNLGVLVAELQGGGPAAPPSMPTRPRSGLALGVMDEPGAPAETAAGDGASALLPSTEGRAVIAPATPAPPASTPPTSGTEGDSQAGPPPVPQPAPTAAPVPAAPSPATLPSPAPASGERHRLATQLDRLRADVFELFEDAVGRERAVAHEGHILADTGIPSPVSAHDTVRYLRSLLCDEPPKRWHFFKRSRTKMYAEVTSKLLAFHAANSHVDDPIVHEVTKLWTRLHK</sequence>
<evidence type="ECO:0000313" key="2">
    <source>
        <dbReference type="EMBL" id="OZC01357.1"/>
    </source>
</evidence>
<keyword evidence="3" id="KW-1185">Reference proteome</keyword>
<gene>
    <name evidence="2" type="ORF">BSZ36_18125</name>
</gene>
<feature type="region of interest" description="Disordered" evidence="1">
    <location>
        <begin position="324"/>
        <end position="434"/>
    </location>
</feature>
<feature type="compositionally biased region" description="Pro residues" evidence="1">
    <location>
        <begin position="400"/>
        <end position="427"/>
    </location>
</feature>
<dbReference type="InParanoid" id="A0A259TUQ1"/>
<comment type="caution">
    <text evidence="2">The sequence shown here is derived from an EMBL/GenBank/DDBJ whole genome shotgun (WGS) entry which is preliminary data.</text>
</comment>
<dbReference type="Proteomes" id="UP000216446">
    <property type="component" value="Unassembled WGS sequence"/>
</dbReference>
<evidence type="ECO:0000256" key="1">
    <source>
        <dbReference type="SAM" id="MobiDB-lite"/>
    </source>
</evidence>
<protein>
    <submittedName>
        <fullName evidence="2">Uncharacterized protein</fullName>
    </submittedName>
</protein>